<keyword evidence="3" id="KW-1185">Reference proteome</keyword>
<sequence length="113" mass="13245">MSDEGHLLPGGGKPSGLWRCRVTVGRGFQSNEDERFNFLNVHQRIHEKKKINEKIVYVPVYSHEMGISYPGEMRLSKKKKERTRQRDLKRRKKSPKLAKPLKFKCRVLFPPAI</sequence>
<evidence type="ECO:0000313" key="2">
    <source>
        <dbReference type="EMBL" id="GIX95024.1"/>
    </source>
</evidence>
<organism evidence="2 3">
    <name type="scientific">Caerostris extrusa</name>
    <name type="common">Bark spider</name>
    <name type="synonym">Caerostris bankana</name>
    <dbReference type="NCBI Taxonomy" id="172846"/>
    <lineage>
        <taxon>Eukaryota</taxon>
        <taxon>Metazoa</taxon>
        <taxon>Ecdysozoa</taxon>
        <taxon>Arthropoda</taxon>
        <taxon>Chelicerata</taxon>
        <taxon>Arachnida</taxon>
        <taxon>Araneae</taxon>
        <taxon>Araneomorphae</taxon>
        <taxon>Entelegynae</taxon>
        <taxon>Araneoidea</taxon>
        <taxon>Araneidae</taxon>
        <taxon>Caerostris</taxon>
    </lineage>
</organism>
<feature type="compositionally biased region" description="Basic residues" evidence="1">
    <location>
        <begin position="76"/>
        <end position="98"/>
    </location>
</feature>
<comment type="caution">
    <text evidence="2">The sequence shown here is derived from an EMBL/GenBank/DDBJ whole genome shotgun (WGS) entry which is preliminary data.</text>
</comment>
<evidence type="ECO:0000313" key="3">
    <source>
        <dbReference type="Proteomes" id="UP001054945"/>
    </source>
</evidence>
<gene>
    <name evidence="2" type="ORF">CEXT_442791</name>
</gene>
<proteinExistence type="predicted"/>
<feature type="region of interest" description="Disordered" evidence="1">
    <location>
        <begin position="71"/>
        <end position="98"/>
    </location>
</feature>
<dbReference type="AlphaFoldDB" id="A0AAV4PGH6"/>
<name>A0AAV4PGH6_CAEEX</name>
<dbReference type="EMBL" id="BPLR01004463">
    <property type="protein sequence ID" value="GIX95024.1"/>
    <property type="molecule type" value="Genomic_DNA"/>
</dbReference>
<dbReference type="Proteomes" id="UP001054945">
    <property type="component" value="Unassembled WGS sequence"/>
</dbReference>
<reference evidence="2 3" key="1">
    <citation type="submission" date="2021-06" db="EMBL/GenBank/DDBJ databases">
        <title>Caerostris extrusa draft genome.</title>
        <authorList>
            <person name="Kono N."/>
            <person name="Arakawa K."/>
        </authorList>
    </citation>
    <scope>NUCLEOTIDE SEQUENCE [LARGE SCALE GENOMIC DNA]</scope>
</reference>
<evidence type="ECO:0000256" key="1">
    <source>
        <dbReference type="SAM" id="MobiDB-lite"/>
    </source>
</evidence>
<protein>
    <submittedName>
        <fullName evidence="2">Uncharacterized protein</fullName>
    </submittedName>
</protein>
<accession>A0AAV4PGH6</accession>